<organism evidence="2 3">
    <name type="scientific">Araneus ventricosus</name>
    <name type="common">Orbweaver spider</name>
    <name type="synonym">Epeira ventricosa</name>
    <dbReference type="NCBI Taxonomy" id="182803"/>
    <lineage>
        <taxon>Eukaryota</taxon>
        <taxon>Metazoa</taxon>
        <taxon>Ecdysozoa</taxon>
        <taxon>Arthropoda</taxon>
        <taxon>Chelicerata</taxon>
        <taxon>Arachnida</taxon>
        <taxon>Araneae</taxon>
        <taxon>Araneomorphae</taxon>
        <taxon>Entelegynae</taxon>
        <taxon>Araneoidea</taxon>
        <taxon>Araneidae</taxon>
        <taxon>Araneus</taxon>
    </lineage>
</organism>
<proteinExistence type="predicted"/>
<feature type="region of interest" description="Disordered" evidence="1">
    <location>
        <begin position="1"/>
        <end position="34"/>
    </location>
</feature>
<feature type="non-terminal residue" evidence="2">
    <location>
        <position position="34"/>
    </location>
</feature>
<dbReference type="AlphaFoldDB" id="A0A4Y2BXE0"/>
<evidence type="ECO:0000256" key="1">
    <source>
        <dbReference type="SAM" id="MobiDB-lite"/>
    </source>
</evidence>
<sequence>MEVGGCTGGSVDSTSPVGAGNTEGRSLSEGGKDD</sequence>
<keyword evidence="3" id="KW-1185">Reference proteome</keyword>
<dbReference type="Proteomes" id="UP000499080">
    <property type="component" value="Unassembled WGS sequence"/>
</dbReference>
<dbReference type="EMBL" id="BGPR01161040">
    <property type="protein sequence ID" value="GBL95976.1"/>
    <property type="molecule type" value="Genomic_DNA"/>
</dbReference>
<reference evidence="2 3" key="1">
    <citation type="journal article" date="2019" name="Sci. Rep.">
        <title>Orb-weaving spider Araneus ventricosus genome elucidates the spidroin gene catalogue.</title>
        <authorList>
            <person name="Kono N."/>
            <person name="Nakamura H."/>
            <person name="Ohtoshi R."/>
            <person name="Moran D.A.P."/>
            <person name="Shinohara A."/>
            <person name="Yoshida Y."/>
            <person name="Fujiwara M."/>
            <person name="Mori M."/>
            <person name="Tomita M."/>
            <person name="Arakawa K."/>
        </authorList>
    </citation>
    <scope>NUCLEOTIDE SEQUENCE [LARGE SCALE GENOMIC DNA]</scope>
</reference>
<protein>
    <submittedName>
        <fullName evidence="2">Uncharacterized protein</fullName>
    </submittedName>
</protein>
<accession>A0A4Y2BXE0</accession>
<gene>
    <name evidence="2" type="ORF">AVEN_268087_1</name>
</gene>
<evidence type="ECO:0000313" key="3">
    <source>
        <dbReference type="Proteomes" id="UP000499080"/>
    </source>
</evidence>
<name>A0A4Y2BXE0_ARAVE</name>
<comment type="caution">
    <text evidence="2">The sequence shown here is derived from an EMBL/GenBank/DDBJ whole genome shotgun (WGS) entry which is preliminary data.</text>
</comment>
<evidence type="ECO:0000313" key="2">
    <source>
        <dbReference type="EMBL" id="GBL95976.1"/>
    </source>
</evidence>